<evidence type="ECO:0000256" key="1">
    <source>
        <dbReference type="SAM" id="MobiDB-lite"/>
    </source>
</evidence>
<accession>A0A8H7DBA0</accession>
<keyword evidence="3" id="KW-1185">Reference proteome</keyword>
<sequence>MVLQVRRNENAPPKIFDSHRSVKTVGSRLRSTIHDPTRRRRARTAHATGRAKGRGKPKSSSSAMVQFQVTSVSAPQTTDVEMQDVEAPSLITKTYRLPKELLRPAFQEVSKETLLTVAPELRGDTPDLEYIRDMMEELGPGLLRAVVSVVADPPKDAVPKEIAITINDQADYPPPTHMLALHAPAPKGAPATSARKVTLVPAHAVVLALHCARLPTLTEPARSACPSPASYPLLSTFLYTKRADHLLKSLLPTPPPQKLDDDRTLLPAFAGRLASTYTAQALLLHVTTVHGLWQNACVLGVFVDELFDTIDLAWEVLLTAMAISQGTPHLMLKRPSSPPPPASEVASTSASAPDPDSTASTPTA</sequence>
<feature type="region of interest" description="Disordered" evidence="1">
    <location>
        <begin position="25"/>
        <end position="64"/>
    </location>
</feature>
<gene>
    <name evidence="2" type="ORF">MSAN_00900100</name>
</gene>
<name>A0A8H7DBA0_9AGAR</name>
<feature type="region of interest" description="Disordered" evidence="1">
    <location>
        <begin position="331"/>
        <end position="364"/>
    </location>
</feature>
<dbReference type="AlphaFoldDB" id="A0A8H7DBA0"/>
<evidence type="ECO:0000313" key="2">
    <source>
        <dbReference type="EMBL" id="KAF7366432.1"/>
    </source>
</evidence>
<reference evidence="2" key="1">
    <citation type="submission" date="2020-05" db="EMBL/GenBank/DDBJ databases">
        <title>Mycena genomes resolve the evolution of fungal bioluminescence.</title>
        <authorList>
            <person name="Tsai I.J."/>
        </authorList>
    </citation>
    <scope>NUCLEOTIDE SEQUENCE</scope>
    <source>
        <strain evidence="2">160909Yilan</strain>
    </source>
</reference>
<dbReference type="OrthoDB" id="2570975at2759"/>
<proteinExistence type="predicted"/>
<comment type="caution">
    <text evidence="2">The sequence shown here is derived from an EMBL/GenBank/DDBJ whole genome shotgun (WGS) entry which is preliminary data.</text>
</comment>
<organism evidence="2 3">
    <name type="scientific">Mycena sanguinolenta</name>
    <dbReference type="NCBI Taxonomy" id="230812"/>
    <lineage>
        <taxon>Eukaryota</taxon>
        <taxon>Fungi</taxon>
        <taxon>Dikarya</taxon>
        <taxon>Basidiomycota</taxon>
        <taxon>Agaricomycotina</taxon>
        <taxon>Agaricomycetes</taxon>
        <taxon>Agaricomycetidae</taxon>
        <taxon>Agaricales</taxon>
        <taxon>Marasmiineae</taxon>
        <taxon>Mycenaceae</taxon>
        <taxon>Mycena</taxon>
    </lineage>
</organism>
<dbReference type="Proteomes" id="UP000623467">
    <property type="component" value="Unassembled WGS sequence"/>
</dbReference>
<feature type="compositionally biased region" description="Low complexity" evidence="1">
    <location>
        <begin position="343"/>
        <end position="364"/>
    </location>
</feature>
<feature type="compositionally biased region" description="Basic residues" evidence="1">
    <location>
        <begin position="37"/>
        <end position="57"/>
    </location>
</feature>
<dbReference type="EMBL" id="JACAZH010000006">
    <property type="protein sequence ID" value="KAF7366432.1"/>
    <property type="molecule type" value="Genomic_DNA"/>
</dbReference>
<evidence type="ECO:0000313" key="3">
    <source>
        <dbReference type="Proteomes" id="UP000623467"/>
    </source>
</evidence>
<protein>
    <submittedName>
        <fullName evidence="2">Clampless1 Clp1 protein</fullName>
    </submittedName>
</protein>